<comment type="caution">
    <text evidence="1">The sequence shown here is derived from an EMBL/GenBank/DDBJ whole genome shotgun (WGS) entry which is preliminary data.</text>
</comment>
<gene>
    <name evidence="1" type="ORF">F7Q93_09745</name>
</gene>
<name>A0A643F139_9HYPH</name>
<proteinExistence type="predicted"/>
<accession>A0A643F139</accession>
<organism evidence="1">
    <name type="scientific">Brucella pituitosa</name>
    <dbReference type="NCBI Taxonomy" id="571256"/>
    <lineage>
        <taxon>Bacteria</taxon>
        <taxon>Pseudomonadati</taxon>
        <taxon>Pseudomonadota</taxon>
        <taxon>Alphaproteobacteria</taxon>
        <taxon>Hyphomicrobiales</taxon>
        <taxon>Brucellaceae</taxon>
        <taxon>Brucella/Ochrobactrum group</taxon>
        <taxon>Brucella</taxon>
    </lineage>
</organism>
<evidence type="ECO:0000313" key="1">
    <source>
        <dbReference type="EMBL" id="KAB0571903.1"/>
    </source>
</evidence>
<reference evidence="1" key="1">
    <citation type="submission" date="2019-09" db="EMBL/GenBank/DDBJ databases">
        <title>Draft genome sequences of 48 bacterial type strains from the CCUG.</title>
        <authorList>
            <person name="Tunovic T."/>
            <person name="Pineiro-Iglesias B."/>
            <person name="Unosson C."/>
            <person name="Inganas E."/>
            <person name="Ohlen M."/>
            <person name="Cardew S."/>
            <person name="Jensie-Markopoulos S."/>
            <person name="Salva-Serra F."/>
            <person name="Jaen-Luchoro D."/>
            <person name="Karlsson R."/>
            <person name="Svensson-Stadler L."/>
            <person name="Chun J."/>
            <person name="Moore E."/>
        </authorList>
    </citation>
    <scope>NUCLEOTIDE SEQUENCE</scope>
    <source>
        <strain evidence="1">CCUG 50899</strain>
    </source>
</reference>
<dbReference type="RefSeq" id="WP_012091777.1">
    <property type="nucleotide sequence ID" value="NZ_JBHEEN010000012.1"/>
</dbReference>
<sequence>MSDDFTRSRMAWLDQIYDDQQLTTVSRDAAFRISRYFNRRGFASSGNLNAWPSYETLAKEAGCSPKTIQRAVSLLRERGHVATNGNGGRSKALTYFAVIKVGTKADETGADIAFIAPDKGGQNCPRLVEKVDTAVPKGGHLNAEKVDKYVLQTSLNKSLIKSLSAARVHDAADEPFKAAWSIAVFDKLAKGPGALPRPGTALLRNLIEIEKRPALVLDHQAKHGWPEINSMFEQPKALEHETLAPSIRKMAFEMEAVTSGSAQWNDWQCEFEARGWPFPRDAKAMSFPRGGVKALPAFMAALVARQAGGGNVVPMAARAVGA</sequence>
<dbReference type="EMBL" id="VZPE01000003">
    <property type="protein sequence ID" value="KAB0571903.1"/>
    <property type="molecule type" value="Genomic_DNA"/>
</dbReference>
<dbReference type="Pfam" id="PF13730">
    <property type="entry name" value="HTH_36"/>
    <property type="match status" value="1"/>
</dbReference>
<protein>
    <submittedName>
        <fullName evidence="1">Helix-turn-helix domain-containing protein</fullName>
    </submittedName>
</protein>
<dbReference type="AlphaFoldDB" id="A0A643F139"/>